<gene>
    <name evidence="5" type="ORF">fugu_010567</name>
</gene>
<evidence type="ECO:0000256" key="2">
    <source>
        <dbReference type="ARBA" id="ARBA00022737"/>
    </source>
</evidence>
<dbReference type="Pfam" id="PF00337">
    <property type="entry name" value="Gal-bind_lectin"/>
    <property type="match status" value="3"/>
</dbReference>
<keyword evidence="6" id="KW-1185">Reference proteome</keyword>
<feature type="domain" description="Galectin" evidence="4">
    <location>
        <begin position="17"/>
        <end position="147"/>
    </location>
</feature>
<dbReference type="GO" id="GO:0030246">
    <property type="term" value="F:carbohydrate binding"/>
    <property type="evidence" value="ECO:0007669"/>
    <property type="project" value="UniProtKB-UniRule"/>
</dbReference>
<dbReference type="AlphaFoldDB" id="A0A4Z2CAD9"/>
<feature type="domain" description="Galectin" evidence="4">
    <location>
        <begin position="323"/>
        <end position="452"/>
    </location>
</feature>
<dbReference type="EMBL" id="SWLE01000003">
    <property type="protein sequence ID" value="TNN01185.1"/>
    <property type="molecule type" value="Genomic_DNA"/>
</dbReference>
<evidence type="ECO:0000313" key="6">
    <source>
        <dbReference type="Proteomes" id="UP000516260"/>
    </source>
</evidence>
<evidence type="ECO:0000313" key="5">
    <source>
        <dbReference type="EMBL" id="TNN01185.1"/>
    </source>
</evidence>
<organism evidence="5 6">
    <name type="scientific">Takifugu bimaculatus</name>
    <dbReference type="NCBI Taxonomy" id="433685"/>
    <lineage>
        <taxon>Eukaryota</taxon>
        <taxon>Metazoa</taxon>
        <taxon>Chordata</taxon>
        <taxon>Craniata</taxon>
        <taxon>Vertebrata</taxon>
        <taxon>Euteleostomi</taxon>
        <taxon>Actinopterygii</taxon>
        <taxon>Neopterygii</taxon>
        <taxon>Teleostei</taxon>
        <taxon>Neoteleostei</taxon>
        <taxon>Acanthomorphata</taxon>
        <taxon>Eupercaria</taxon>
        <taxon>Tetraodontiformes</taxon>
        <taxon>Tetradontoidea</taxon>
        <taxon>Tetraodontidae</taxon>
        <taxon>Takifugu</taxon>
    </lineage>
</organism>
<dbReference type="Gene3D" id="2.60.120.200">
    <property type="match status" value="3"/>
</dbReference>
<sequence length="452" mass="50203">MSSGFGTQSVYDPAIPYMGPISGGLKEGMSVAVKGVAPLNMTRFAINLRCAESDSSDIALHFNPRFDGKDKVVFNAFKGGSWGSEEFYQMPLTKGEAFEVVIKATSEAYKIKVDGKDFYTFHHRIPLDRVCAIEIKGDVSVQTIHFLGGHTSGGHGSNDGQVTNPKIPYMGPIYGGLKDGMSINIQGTAHEDMDSFMINLRCAESESSDIALHFNPRFTGWDKVVFNSFENDSWGSEEKIRSMPFTKGQPFKIAFMVTTEGYQVKVDGQDFYTFSHRIPLERVCAIHIAGQVSIQSIKVLGGATTGQQTNTNDQKVFNPVIPYSTLIPGQMSPGRTFTFRGNALNDADSFAINFMESKSNNIALHINPRVKDKIVVRNTRIGGIWDKEERELIFNPFGPGLFFDMSVTCDNDKFKVSVDGQHLFDYHHKLKPVNIIDKLEIVGDVEFSYISF</sequence>
<dbReference type="Proteomes" id="UP000516260">
    <property type="component" value="Chromosome 11"/>
</dbReference>
<feature type="domain" description="Galectin" evidence="4">
    <location>
        <begin position="169"/>
        <end position="300"/>
    </location>
</feature>
<comment type="caution">
    <text evidence="5">The sequence shown here is derived from an EMBL/GenBank/DDBJ whole genome shotgun (WGS) entry which is preliminary data.</text>
</comment>
<evidence type="ECO:0000259" key="4">
    <source>
        <dbReference type="PROSITE" id="PS51304"/>
    </source>
</evidence>
<dbReference type="CDD" id="cd00070">
    <property type="entry name" value="GLECT"/>
    <property type="match status" value="3"/>
</dbReference>
<dbReference type="FunFam" id="2.60.120.200:FF:000124">
    <property type="entry name" value="Galectin-4"/>
    <property type="match status" value="3"/>
</dbReference>
<accession>A0A4Z2CAD9</accession>
<proteinExistence type="predicted"/>
<dbReference type="PROSITE" id="PS51304">
    <property type="entry name" value="GALECTIN"/>
    <property type="match status" value="3"/>
</dbReference>
<dbReference type="SMART" id="SM00276">
    <property type="entry name" value="GLECT"/>
    <property type="match status" value="3"/>
</dbReference>
<dbReference type="SUPFAM" id="SSF49899">
    <property type="entry name" value="Concanavalin A-like lectins/glucanases"/>
    <property type="match status" value="3"/>
</dbReference>
<reference evidence="5 6" key="1">
    <citation type="submission" date="2019-04" db="EMBL/GenBank/DDBJ databases">
        <title>The sequence and de novo assembly of Takifugu bimaculatus genome using PacBio and Hi-C technologies.</title>
        <authorList>
            <person name="Xu P."/>
            <person name="Liu B."/>
            <person name="Zhou Z."/>
        </authorList>
    </citation>
    <scope>NUCLEOTIDE SEQUENCE [LARGE SCALE GENOMIC DNA]</scope>
    <source>
        <strain evidence="5">TB-2018</strain>
        <tissue evidence="5">Muscle</tissue>
    </source>
</reference>
<keyword evidence="1 3" id="KW-0430">Lectin</keyword>
<dbReference type="InterPro" id="IPR044156">
    <property type="entry name" value="Galectin-like"/>
</dbReference>
<evidence type="ECO:0000256" key="1">
    <source>
        <dbReference type="ARBA" id="ARBA00022734"/>
    </source>
</evidence>
<dbReference type="PANTHER" id="PTHR11346:SF147">
    <property type="entry name" value="GALECTIN"/>
    <property type="match status" value="1"/>
</dbReference>
<dbReference type="InterPro" id="IPR013320">
    <property type="entry name" value="ConA-like_dom_sf"/>
</dbReference>
<keyword evidence="2" id="KW-0677">Repeat</keyword>
<dbReference type="InterPro" id="IPR001079">
    <property type="entry name" value="Galectin_CRD"/>
</dbReference>
<protein>
    <recommendedName>
        <fullName evidence="3">Galectin</fullName>
    </recommendedName>
</protein>
<name>A0A4Z2CAD9_9TELE</name>
<evidence type="ECO:0000256" key="3">
    <source>
        <dbReference type="RuleBase" id="RU102079"/>
    </source>
</evidence>
<dbReference type="PANTHER" id="PTHR11346">
    <property type="entry name" value="GALECTIN"/>
    <property type="match status" value="1"/>
</dbReference>
<dbReference type="SMART" id="SM00908">
    <property type="entry name" value="Gal-bind_lectin"/>
    <property type="match status" value="3"/>
</dbReference>